<accession>I2GKA5</accession>
<feature type="transmembrane region" description="Helical" evidence="1">
    <location>
        <begin position="329"/>
        <end position="346"/>
    </location>
</feature>
<dbReference type="EMBL" id="CAIT01000006">
    <property type="protein sequence ID" value="CCH54330.1"/>
    <property type="molecule type" value="Genomic_DNA"/>
</dbReference>
<reference evidence="2 3" key="1">
    <citation type="journal article" date="2012" name="J. Bacteriol.">
        <title>Genome Sequence of the Filamentous Bacterium Fibrisoma limi BUZ 3T.</title>
        <authorList>
            <person name="Filippini M."/>
            <person name="Qi W."/>
            <person name="Jaenicke S."/>
            <person name="Goesmann A."/>
            <person name="Smits T.H."/>
            <person name="Bagheri H.C."/>
        </authorList>
    </citation>
    <scope>NUCLEOTIDE SEQUENCE [LARGE SCALE GENOMIC DNA]</scope>
    <source>
        <strain evidence="3">BUZ 3T</strain>
    </source>
</reference>
<dbReference type="Proteomes" id="UP000009309">
    <property type="component" value="Unassembled WGS sequence"/>
</dbReference>
<dbReference type="OrthoDB" id="954173at2"/>
<proteinExistence type="predicted"/>
<sequence>MSAFQAFPFPQRFSTYSSESFIFRRSSGGYVFESMGQQLLDVLKRVVTIFVLLLQIAVVGAITWFLWIVYNDTRLQSRFEREGRSIRVHIDDVSYAQRSWKDFLGNSVYITFHYNQNHYQARYVQDTSYVSRGAYTTLLYLADLDSFRQPDPEPPHPRMHRTSRLVKWTVVNDVTTENKVLGGLIVAASVLFFLSVSLINYLVPVPLLQTIGKGIVVVAWVGLSVFLTYDTVEQYNYWNRLRSGGQPAQVTILSTDKVSKSGGRSRHGRSSFRTYSYRATVRFQRQERVIAISEDDYETARAGDRLNVVYNPALDDLMPAGYSLPMDEYLVPVFVWGMLLVGLWLYTSRSKRRQVSAARA</sequence>
<organism evidence="2 3">
    <name type="scientific">Fibrisoma limi BUZ 3</name>
    <dbReference type="NCBI Taxonomy" id="1185876"/>
    <lineage>
        <taxon>Bacteria</taxon>
        <taxon>Pseudomonadati</taxon>
        <taxon>Bacteroidota</taxon>
        <taxon>Cytophagia</taxon>
        <taxon>Cytophagales</taxon>
        <taxon>Spirosomataceae</taxon>
        <taxon>Fibrisoma</taxon>
    </lineage>
</organism>
<evidence type="ECO:0008006" key="4">
    <source>
        <dbReference type="Google" id="ProtNLM"/>
    </source>
</evidence>
<feature type="transmembrane region" description="Helical" evidence="1">
    <location>
        <begin position="210"/>
        <end position="229"/>
    </location>
</feature>
<keyword evidence="1" id="KW-1133">Transmembrane helix</keyword>
<keyword evidence="1" id="KW-0812">Transmembrane</keyword>
<feature type="transmembrane region" description="Helical" evidence="1">
    <location>
        <begin position="46"/>
        <end position="70"/>
    </location>
</feature>
<evidence type="ECO:0000313" key="2">
    <source>
        <dbReference type="EMBL" id="CCH54330.1"/>
    </source>
</evidence>
<keyword evidence="3" id="KW-1185">Reference proteome</keyword>
<dbReference type="eggNOG" id="ENOG5033VQH">
    <property type="taxonomic scope" value="Bacteria"/>
</dbReference>
<protein>
    <recommendedName>
        <fullName evidence="4">DUF3592 domain-containing protein</fullName>
    </recommendedName>
</protein>
<feature type="transmembrane region" description="Helical" evidence="1">
    <location>
        <begin position="180"/>
        <end position="203"/>
    </location>
</feature>
<evidence type="ECO:0000313" key="3">
    <source>
        <dbReference type="Proteomes" id="UP000009309"/>
    </source>
</evidence>
<dbReference type="AlphaFoldDB" id="I2GKA5"/>
<gene>
    <name evidence="2" type="ORF">BN8_03492</name>
</gene>
<keyword evidence="1" id="KW-0472">Membrane</keyword>
<evidence type="ECO:0000256" key="1">
    <source>
        <dbReference type="SAM" id="Phobius"/>
    </source>
</evidence>
<dbReference type="STRING" id="1185876.BN8_03492"/>
<comment type="caution">
    <text evidence="2">The sequence shown here is derived from an EMBL/GenBank/DDBJ whole genome shotgun (WGS) entry which is preliminary data.</text>
</comment>
<name>I2GKA5_9BACT</name>
<dbReference type="RefSeq" id="WP_009282910.1">
    <property type="nucleotide sequence ID" value="NZ_CAIT01000006.1"/>
</dbReference>